<keyword evidence="4" id="KW-0547">Nucleotide-binding</keyword>
<keyword evidence="1" id="KW-0813">Transport</keyword>
<dbReference type="PANTHER" id="PTHR43790:SF9">
    <property type="entry name" value="GALACTOFURANOSE TRANSPORTER ATP-BINDING PROTEIN YTFR"/>
    <property type="match status" value="1"/>
</dbReference>
<name>A0ABT8D8C5_9RHOB</name>
<evidence type="ECO:0000256" key="1">
    <source>
        <dbReference type="ARBA" id="ARBA00022448"/>
    </source>
</evidence>
<evidence type="ECO:0000313" key="7">
    <source>
        <dbReference type="Proteomes" id="UP001243846"/>
    </source>
</evidence>
<evidence type="ECO:0000313" key="6">
    <source>
        <dbReference type="EMBL" id="MDN3712755.1"/>
    </source>
</evidence>
<sequence>MRGVDIGTKTEVYEMIRLEAAKGRTFLWYSTEMDEIRNCDRVFVFRDGAISAELEGDEITEANILAASFEFGDHAA</sequence>
<keyword evidence="7" id="KW-1185">Reference proteome</keyword>
<keyword evidence="5" id="KW-0067">ATP-binding</keyword>
<proteinExistence type="predicted"/>
<dbReference type="Proteomes" id="UP001243846">
    <property type="component" value="Unassembled WGS sequence"/>
</dbReference>
<keyword evidence="2" id="KW-0762">Sugar transport</keyword>
<accession>A0ABT8D8C5</accession>
<dbReference type="PANTHER" id="PTHR43790">
    <property type="entry name" value="CARBOHYDRATE TRANSPORT ATP-BINDING PROTEIN MG119-RELATED"/>
    <property type="match status" value="1"/>
</dbReference>
<organism evidence="6 7">
    <name type="scientific">Paracoccus cavernae</name>
    <dbReference type="NCBI Taxonomy" id="1571207"/>
    <lineage>
        <taxon>Bacteria</taxon>
        <taxon>Pseudomonadati</taxon>
        <taxon>Pseudomonadota</taxon>
        <taxon>Alphaproteobacteria</taxon>
        <taxon>Rhodobacterales</taxon>
        <taxon>Paracoccaceae</taxon>
        <taxon>Paracoccus</taxon>
    </lineage>
</organism>
<dbReference type="InterPro" id="IPR027417">
    <property type="entry name" value="P-loop_NTPase"/>
</dbReference>
<evidence type="ECO:0000256" key="2">
    <source>
        <dbReference type="ARBA" id="ARBA00022597"/>
    </source>
</evidence>
<dbReference type="Gene3D" id="3.40.50.300">
    <property type="entry name" value="P-loop containing nucleotide triphosphate hydrolases"/>
    <property type="match status" value="1"/>
</dbReference>
<evidence type="ECO:0000256" key="4">
    <source>
        <dbReference type="ARBA" id="ARBA00022741"/>
    </source>
</evidence>
<dbReference type="InterPro" id="IPR050107">
    <property type="entry name" value="ABC_carbohydrate_import_ATPase"/>
</dbReference>
<evidence type="ECO:0000256" key="5">
    <source>
        <dbReference type="ARBA" id="ARBA00022840"/>
    </source>
</evidence>
<reference evidence="7" key="1">
    <citation type="journal article" date="2019" name="Int. J. Syst. Evol. Microbiol.">
        <title>The Global Catalogue of Microorganisms (GCM) 10K type strain sequencing project: providing services to taxonomists for standard genome sequencing and annotation.</title>
        <authorList>
            <consortium name="The Broad Institute Genomics Platform"/>
            <consortium name="The Broad Institute Genome Sequencing Center for Infectious Disease"/>
            <person name="Wu L."/>
            <person name="Ma J."/>
        </authorList>
    </citation>
    <scope>NUCLEOTIDE SEQUENCE [LARGE SCALE GENOMIC DNA]</scope>
    <source>
        <strain evidence="7">CECT 8482</strain>
    </source>
</reference>
<protein>
    <recommendedName>
        <fullName evidence="8">Sugar ABC transporter ATP-binding protein</fullName>
    </recommendedName>
</protein>
<gene>
    <name evidence="6" type="ORF">QWZ10_15100</name>
</gene>
<evidence type="ECO:0008006" key="8">
    <source>
        <dbReference type="Google" id="ProtNLM"/>
    </source>
</evidence>
<dbReference type="EMBL" id="JAUFRC010000001">
    <property type="protein sequence ID" value="MDN3712755.1"/>
    <property type="molecule type" value="Genomic_DNA"/>
</dbReference>
<evidence type="ECO:0000256" key="3">
    <source>
        <dbReference type="ARBA" id="ARBA00022737"/>
    </source>
</evidence>
<dbReference type="SUPFAM" id="SSF52540">
    <property type="entry name" value="P-loop containing nucleoside triphosphate hydrolases"/>
    <property type="match status" value="1"/>
</dbReference>
<comment type="caution">
    <text evidence="6">The sequence shown here is derived from an EMBL/GenBank/DDBJ whole genome shotgun (WGS) entry which is preliminary data.</text>
</comment>
<keyword evidence="3" id="KW-0677">Repeat</keyword>